<dbReference type="SUPFAM" id="SSF52540">
    <property type="entry name" value="P-loop containing nucleoside triphosphate hydrolases"/>
    <property type="match status" value="1"/>
</dbReference>
<keyword evidence="5" id="KW-1185">Reference proteome</keyword>
<feature type="domain" description="Phosphoribulokinase/uridine kinase" evidence="1">
    <location>
        <begin position="24"/>
        <end position="171"/>
    </location>
</feature>
<keyword evidence="3" id="KW-0808">Transferase</keyword>
<name>A0A212AQK9_9RHOB</name>
<keyword evidence="3" id="KW-0418">Kinase</keyword>
<protein>
    <submittedName>
        <fullName evidence="3">Nucleoside/nucleotide kinase family protein</fullName>
    </submittedName>
</protein>
<gene>
    <name evidence="3" type="ORF">CDV52_10490</name>
    <name evidence="2" type="ORF">CDV53_13205</name>
</gene>
<accession>A0A212AQK9</accession>
<dbReference type="AlphaFoldDB" id="A0A212AQK9"/>
<dbReference type="GO" id="GO:0005524">
    <property type="term" value="F:ATP binding"/>
    <property type="evidence" value="ECO:0007669"/>
    <property type="project" value="InterPro"/>
</dbReference>
<organism evidence="3 4">
    <name type="scientific">Haematobacter missouriensis</name>
    <dbReference type="NCBI Taxonomy" id="366616"/>
    <lineage>
        <taxon>Bacteria</taxon>
        <taxon>Pseudomonadati</taxon>
        <taxon>Pseudomonadota</taxon>
        <taxon>Alphaproteobacteria</taxon>
        <taxon>Rhodobacterales</taxon>
        <taxon>Paracoccaceae</taxon>
        <taxon>Haematobacter</taxon>
    </lineage>
</organism>
<dbReference type="PANTHER" id="PTHR10285">
    <property type="entry name" value="URIDINE KINASE"/>
    <property type="match status" value="1"/>
</dbReference>
<dbReference type="EMBL" id="NIPV01000059">
    <property type="protein sequence ID" value="OWJ74530.1"/>
    <property type="molecule type" value="Genomic_DNA"/>
</dbReference>
<evidence type="ECO:0000313" key="4">
    <source>
        <dbReference type="Proteomes" id="UP000196640"/>
    </source>
</evidence>
<dbReference type="Proteomes" id="UP000214673">
    <property type="component" value="Unassembled WGS sequence"/>
</dbReference>
<proteinExistence type="predicted"/>
<dbReference type="InterPro" id="IPR006083">
    <property type="entry name" value="PRK/URK"/>
</dbReference>
<evidence type="ECO:0000313" key="5">
    <source>
        <dbReference type="Proteomes" id="UP000214673"/>
    </source>
</evidence>
<dbReference type="Proteomes" id="UP000196640">
    <property type="component" value="Unassembled WGS sequence"/>
</dbReference>
<dbReference type="Gene3D" id="3.40.50.300">
    <property type="entry name" value="P-loop containing nucleotide triphosphate hydrolases"/>
    <property type="match status" value="1"/>
</dbReference>
<dbReference type="EMBL" id="NIPX01000017">
    <property type="protein sequence ID" value="OWJ83636.1"/>
    <property type="molecule type" value="Genomic_DNA"/>
</dbReference>
<dbReference type="GO" id="GO:0016301">
    <property type="term" value="F:kinase activity"/>
    <property type="evidence" value="ECO:0007669"/>
    <property type="project" value="UniProtKB-KW"/>
</dbReference>
<reference evidence="4 5" key="1">
    <citation type="submission" date="2016-11" db="EMBL/GenBank/DDBJ databases">
        <title>Comparison of Traditional DNA-DNA Hybridization with In Silico Genomic Analysis.</title>
        <authorList>
            <person name="Nicholson A.C."/>
            <person name="Sammons S."/>
            <person name="Humrighouse B.W."/>
            <person name="Graziano J."/>
            <person name="Lasker B."/>
            <person name="Whitney A.M."/>
            <person name="Mcquiston J.R."/>
        </authorList>
    </citation>
    <scope>NUCLEOTIDE SEQUENCE [LARGE SCALE GENOMIC DNA]</scope>
    <source>
        <strain evidence="2 5">H1892</strain>
        <strain evidence="3 4">H2381</strain>
    </source>
</reference>
<sequence>MREIADLAALIRERATDGARFLTGIAGPPGAGKSTLAARLVAELGPEARLIPMDGFHYDNAVLADRGLMHRKGAPETFDAGGFVALLTRLRAGEEAAIPVFDRAADLARAGADIVDRRHRLLVVEGNYLLLPDGAWGGVAPLLDLTVFLDVPEQELERRLIRRWLEHGLSEQAARGRALGNDMTNARLVLGRSIPAEVRFSDQVESGDRPSDPAGALKDVARAILTKPAM</sequence>
<evidence type="ECO:0000313" key="3">
    <source>
        <dbReference type="EMBL" id="OWJ83636.1"/>
    </source>
</evidence>
<dbReference type="Pfam" id="PF00485">
    <property type="entry name" value="PRK"/>
    <property type="match status" value="1"/>
</dbReference>
<dbReference type="STRING" id="366616.CG51_06505"/>
<evidence type="ECO:0000313" key="2">
    <source>
        <dbReference type="EMBL" id="OWJ74530.1"/>
    </source>
</evidence>
<dbReference type="RefSeq" id="WP_084695155.1">
    <property type="nucleotide sequence ID" value="NZ_CALUEG010000017.1"/>
</dbReference>
<evidence type="ECO:0000259" key="1">
    <source>
        <dbReference type="Pfam" id="PF00485"/>
    </source>
</evidence>
<dbReference type="InterPro" id="IPR027417">
    <property type="entry name" value="P-loop_NTPase"/>
</dbReference>
<dbReference type="OrthoDB" id="1550976at2"/>
<comment type="caution">
    <text evidence="3">The sequence shown here is derived from an EMBL/GenBank/DDBJ whole genome shotgun (WGS) entry which is preliminary data.</text>
</comment>